<proteinExistence type="predicted"/>
<reference evidence="2 3" key="1">
    <citation type="submission" date="2017-06" db="EMBL/GenBank/DDBJ databases">
        <title>Ant-infecting Ophiocordyceps genomes reveal a high diversity of potential behavioral manipulation genes and a possible major role for enterotoxins.</title>
        <authorList>
            <person name="De Bekker C."/>
            <person name="Evans H.C."/>
            <person name="Brachmann A."/>
            <person name="Hughes D.P."/>
        </authorList>
    </citation>
    <scope>NUCLEOTIDE SEQUENCE [LARGE SCALE GENOMIC DNA]</scope>
    <source>
        <strain evidence="2 3">1348a</strain>
    </source>
</reference>
<keyword evidence="1" id="KW-0732">Signal</keyword>
<evidence type="ECO:0000256" key="1">
    <source>
        <dbReference type="SAM" id="SignalP"/>
    </source>
</evidence>
<evidence type="ECO:0000313" key="3">
    <source>
        <dbReference type="Proteomes" id="UP000224854"/>
    </source>
</evidence>
<dbReference type="Proteomes" id="UP000224854">
    <property type="component" value="Unassembled WGS sequence"/>
</dbReference>
<evidence type="ECO:0000313" key="2">
    <source>
        <dbReference type="EMBL" id="PHH69569.1"/>
    </source>
</evidence>
<dbReference type="OrthoDB" id="4915430at2759"/>
<feature type="chain" id="PRO_5012112386" evidence="1">
    <location>
        <begin position="20"/>
        <end position="336"/>
    </location>
</feature>
<sequence>MKPSRLILLIAACVAHAQGSYKKAVINHYITRLEAKASIDWNNPPVFEEKRIPPHCMRSRIDAPLRPVMARKRLRRQDASLSVDYDIVPQLRFLNLEDHGVQMRQEDSTWVTKGTSQSWNAGAGFALGRLQLSGGYSSSRFESEMKIKSLGLTEECPAGNECHFEDWVYHVNFWGVPEPGSGELSNKYEANICSTLGRKKTCFANWARKVCIRLQRAVISERVPIHDGASKKILTTTVFIREYYGPHATAIVAQKECLFKLDDGRWYDSENDTFSTGEGWAAREPDQRKPVIPNHVRLADCPASKDKVKDDRLGKRGDMEEERKMDIKWVGGFHGR</sequence>
<name>A0A2C5XEJ7_9HYPO</name>
<keyword evidence="3" id="KW-1185">Reference proteome</keyword>
<feature type="signal peptide" evidence="1">
    <location>
        <begin position="1"/>
        <end position="19"/>
    </location>
</feature>
<dbReference type="EMBL" id="NJEU01000917">
    <property type="protein sequence ID" value="PHH69569.1"/>
    <property type="molecule type" value="Genomic_DNA"/>
</dbReference>
<protein>
    <submittedName>
        <fullName evidence="2">Uncharacterized protein</fullName>
    </submittedName>
</protein>
<accession>A0A2C5XEJ7</accession>
<dbReference type="AlphaFoldDB" id="A0A2C5XEJ7"/>
<comment type="caution">
    <text evidence="2">The sequence shown here is derived from an EMBL/GenBank/DDBJ whole genome shotgun (WGS) entry which is preliminary data.</text>
</comment>
<organism evidence="2 3">
    <name type="scientific">Ophiocordyceps australis</name>
    <dbReference type="NCBI Taxonomy" id="1399860"/>
    <lineage>
        <taxon>Eukaryota</taxon>
        <taxon>Fungi</taxon>
        <taxon>Dikarya</taxon>
        <taxon>Ascomycota</taxon>
        <taxon>Pezizomycotina</taxon>
        <taxon>Sordariomycetes</taxon>
        <taxon>Hypocreomycetidae</taxon>
        <taxon>Hypocreales</taxon>
        <taxon>Ophiocordycipitaceae</taxon>
        <taxon>Ophiocordyceps</taxon>
    </lineage>
</organism>
<gene>
    <name evidence="2" type="ORF">CDD82_7665</name>
</gene>